<evidence type="ECO:0000256" key="1">
    <source>
        <dbReference type="ARBA" id="ARBA00007692"/>
    </source>
</evidence>
<reference evidence="4" key="2">
    <citation type="submission" date="2018-05" db="EMBL/GenBank/DDBJ databases">
        <title>OpunRS2 (Oryza punctata Reference Sequence Version 2).</title>
        <authorList>
            <person name="Zhang J."/>
            <person name="Kudrna D."/>
            <person name="Lee S."/>
            <person name="Talag J."/>
            <person name="Welchert J."/>
            <person name="Wing R.A."/>
        </authorList>
    </citation>
    <scope>NUCLEOTIDE SEQUENCE [LARGE SCALE GENOMIC DNA]</scope>
</reference>
<dbReference type="GO" id="GO:0003676">
    <property type="term" value="F:nucleic acid binding"/>
    <property type="evidence" value="ECO:0007669"/>
    <property type="project" value="InterPro"/>
</dbReference>
<dbReference type="eggNOG" id="KOG1267">
    <property type="taxonomic scope" value="Eukaryota"/>
</dbReference>
<dbReference type="Proteomes" id="UP000026962">
    <property type="component" value="Chromosome 6"/>
</dbReference>
<dbReference type="HOGENOM" id="CLU_002594_0_0_1"/>
<keyword evidence="2" id="KW-0804">Transcription</keyword>
<dbReference type="PANTHER" id="PTHR13068">
    <property type="entry name" value="CGI-12 PROTEIN-RELATED"/>
    <property type="match status" value="1"/>
</dbReference>
<dbReference type="InterPro" id="IPR003690">
    <property type="entry name" value="MTERF"/>
</dbReference>
<accession>A0A0E0L9I8</accession>
<dbReference type="InterPro" id="IPR038538">
    <property type="entry name" value="MTERF_sf"/>
</dbReference>
<keyword evidence="2" id="KW-0806">Transcription termination</keyword>
<keyword evidence="2" id="KW-0805">Transcription regulation</keyword>
<evidence type="ECO:0000256" key="2">
    <source>
        <dbReference type="ARBA" id="ARBA00022472"/>
    </source>
</evidence>
<proteinExistence type="inferred from homology"/>
<dbReference type="Gene3D" id="1.25.70.10">
    <property type="entry name" value="Transcription termination factor 3, mitochondrial"/>
    <property type="match status" value="4"/>
</dbReference>
<organism evidence="4">
    <name type="scientific">Oryza punctata</name>
    <name type="common">Red rice</name>
    <dbReference type="NCBI Taxonomy" id="4537"/>
    <lineage>
        <taxon>Eukaryota</taxon>
        <taxon>Viridiplantae</taxon>
        <taxon>Streptophyta</taxon>
        <taxon>Embryophyta</taxon>
        <taxon>Tracheophyta</taxon>
        <taxon>Spermatophyta</taxon>
        <taxon>Magnoliopsida</taxon>
        <taxon>Liliopsida</taxon>
        <taxon>Poales</taxon>
        <taxon>Poaceae</taxon>
        <taxon>BOP clade</taxon>
        <taxon>Oryzoideae</taxon>
        <taxon>Oryzeae</taxon>
        <taxon>Oryzinae</taxon>
        <taxon>Oryza</taxon>
    </lineage>
</organism>
<dbReference type="FunFam" id="1.25.70.10:FF:000016">
    <property type="entry name" value="Mitochondrial transcription termination factor-like"/>
    <property type="match status" value="2"/>
</dbReference>
<dbReference type="EnsemblPlants" id="OPUNC06G07650.1">
    <property type="protein sequence ID" value="OPUNC06G07650.1"/>
    <property type="gene ID" value="OPUNC06G07650"/>
</dbReference>
<comment type="similarity">
    <text evidence="1">Belongs to the mTERF family.</text>
</comment>
<keyword evidence="3" id="KW-0809">Transit peptide</keyword>
<dbReference type="GO" id="GO:0006353">
    <property type="term" value="P:DNA-templated transcription termination"/>
    <property type="evidence" value="ECO:0007669"/>
    <property type="project" value="UniProtKB-KW"/>
</dbReference>
<dbReference type="SMART" id="SM00733">
    <property type="entry name" value="Mterf"/>
    <property type="match status" value="14"/>
</dbReference>
<reference evidence="4" key="1">
    <citation type="submission" date="2015-04" db="UniProtKB">
        <authorList>
            <consortium name="EnsemblPlants"/>
        </authorList>
    </citation>
    <scope>IDENTIFICATION</scope>
</reference>
<evidence type="ECO:0000313" key="4">
    <source>
        <dbReference type="EnsemblPlants" id="OPUNC06G07650.1"/>
    </source>
</evidence>
<evidence type="ECO:0000313" key="5">
    <source>
        <dbReference type="Proteomes" id="UP000026962"/>
    </source>
</evidence>
<dbReference type="Pfam" id="PF02536">
    <property type="entry name" value="mTERF"/>
    <property type="match status" value="3"/>
</dbReference>
<dbReference type="Gramene" id="OPUNC06G07650.1">
    <property type="protein sequence ID" value="OPUNC06G07650.1"/>
    <property type="gene ID" value="OPUNC06G07650"/>
</dbReference>
<dbReference type="PANTHER" id="PTHR13068:SF83">
    <property type="entry name" value="OS06G0224500 PROTEIN"/>
    <property type="match status" value="1"/>
</dbReference>
<sequence>MQAFSCFQWATIAAQQRSVHMETAVLHYRRSLRFHGGGGGGASSSSTATAAAAMIHHLQRRIVSLLLLHPASPHPVAAISPRFSPRLLSTTARHVSPKPFAAEDYLVAACGLTRAQAAKASEKISHLRSPSKPDAVLAFLAGLGISRPDIATAVAADPRLLCADVEKNLAKRVSELGDLGIPRSQIARLVPLARIPFRTSSLATNLAFWLPVFGSFDSILKALRMNSSLLSSDLDKVVKPNLAFLKQCGINARDVASHPNLYSSRLLTLNPKYLRDAVIRVEELGLDRGSRMFHHGLIVVAFLSKEAVAKKIRLLEELGFSQDDVLVIFRKMPPFLTASEKRIQRAVKFLKGDVGLEERYIAQRPVLLLYSVERRLLPRYYLLKVLRTKGLLNCKLCYYSTAVLSEKKFVEKFVHPYKDRIAGLADAYASICSGKVANGVSPLLDRRTGMQNIKVCDGSSCTTIYVKACAEERSRRRDAMIHLRRCVLSRLLRPRCSTASAHADPLLSLHLHRLLSSAAAEPIAVEDCLVESCGLTRAQAEKVSGKLSHLRSPSNPDAVLAFLSGLGLTRPDIAFAVASDPRLLCARVDRTLDARVAELGGMGLSRSQIARLIPLARGAFRTKSLCSKLAFLLTVFGSFDRCLEVVRMNCGILSSSLEKVIKPNLVALQQCGLTIANWPSYVFMSRSISRPTKHLEEAIALAKEFGLKPGTRIFAIAVVEFAILSQEKLTKRLRLFKKLGWSHEDLSLAVKNMPNILAMSEERVMRRMKFLTEDIGLEILYIAQRPALMMYSIERRLLPRHCLINVLKRNGLLKINYDFYSTAMISNKKFLDKFVHPYVESIPGLGDAYASSCAGCGVDMLKLLSKDKIILQFLRCQPLTHPCLSERAKLRFQAAAGYPSAAAAAAMIHLRRSVLARLLHPPCPTPDNPLPPHRLLSRAAPAPISPEPFAVEDYLVESCGLTRARAKKVSGKLPHLRSPSNPDAVLAFLSGLGLSRPDIAAVVVNDPRFICARVDKTLATRVAELRDLGLSRSQIARLIPVARSVFRCKSLAPKLAFLLTEFGSFDRCLEVVKNNYGALSSNIETVIKPNLAVLKECGISIANWPTYAFVSWVISRPTKHLEQAVVRANEFGAKQGSRRFAHVVVIFGILGQEKLAKKLELFKKLGWSQDDLSLAVRRMPHILALKEERVRRSMKFLAEDVGLEIPYIARRPTLVLYSIERRLLPRYCLINVLKGNGLLKTDYDFYYIARISNDSFMDKFVQPYVESVPGLGDAYASSCAGCGVHQLKLLSKHKRMC</sequence>
<evidence type="ECO:0000256" key="3">
    <source>
        <dbReference type="ARBA" id="ARBA00022946"/>
    </source>
</evidence>
<dbReference type="OMA" id="YAKSPMK"/>
<protein>
    <submittedName>
        <fullName evidence="4">Uncharacterized protein</fullName>
    </submittedName>
</protein>
<name>A0A0E0L9I8_ORYPU</name>
<keyword evidence="5" id="KW-1185">Reference proteome</keyword>
<dbReference type="FunFam" id="1.25.70.10:FF:000001">
    <property type="entry name" value="Mitochondrial transcription termination factor-like"/>
    <property type="match status" value="3"/>
</dbReference>